<gene>
    <name evidence="2" type="primary">Aste57867_20871</name>
    <name evidence="1" type="ORF">As57867_020803</name>
    <name evidence="2" type="ORF">ASTE57867_20871</name>
</gene>
<reference evidence="1" key="2">
    <citation type="submission" date="2019-06" db="EMBL/GenBank/DDBJ databases">
        <title>Genomics analysis of Aphanomyces spp. identifies a new class of oomycete effector associated with host adaptation.</title>
        <authorList>
            <person name="Gaulin E."/>
        </authorList>
    </citation>
    <scope>NUCLEOTIDE SEQUENCE</scope>
    <source>
        <strain evidence="1">CBS 578.67</strain>
    </source>
</reference>
<evidence type="ECO:0000313" key="1">
    <source>
        <dbReference type="EMBL" id="KAF0687348.1"/>
    </source>
</evidence>
<keyword evidence="3" id="KW-1185">Reference proteome</keyword>
<reference evidence="2 3" key="1">
    <citation type="submission" date="2019-03" db="EMBL/GenBank/DDBJ databases">
        <authorList>
            <person name="Gaulin E."/>
            <person name="Dumas B."/>
        </authorList>
    </citation>
    <scope>NUCLEOTIDE SEQUENCE [LARGE SCALE GENOMIC DNA]</scope>
    <source>
        <strain evidence="2">CBS 568.67</strain>
    </source>
</reference>
<sequence length="198" mass="20995">MIVAIILIVYGASAAQFAVQVPATTTAAAIVPTVMTHLKTEVTPSTSTPRPSMTLKVIAATTMTAVPPTTTSLTIVPTVSIGSPSAVIVSDRLDLCPVDDILLFKVKLSATKQARDSYVYVLPPDTPTSYEARLKMCYTCRKPAGDYGVMAPGRDGQCPKVRFLCTYCASFYEDPSCVPPTFLAERAAAATAVVANRI</sequence>
<dbReference type="EMBL" id="CAADRA010006957">
    <property type="protein sequence ID" value="VFT97548.1"/>
    <property type="molecule type" value="Genomic_DNA"/>
</dbReference>
<name>A0A485LG55_9STRA</name>
<evidence type="ECO:0000313" key="2">
    <source>
        <dbReference type="EMBL" id="VFT97548.1"/>
    </source>
</evidence>
<accession>A0A485LG55</accession>
<dbReference type="Proteomes" id="UP000332933">
    <property type="component" value="Unassembled WGS sequence"/>
</dbReference>
<evidence type="ECO:0000313" key="3">
    <source>
        <dbReference type="Proteomes" id="UP000332933"/>
    </source>
</evidence>
<protein>
    <submittedName>
        <fullName evidence="2">Aste57867_20871 protein</fullName>
    </submittedName>
</protein>
<organism evidence="2 3">
    <name type="scientific">Aphanomyces stellatus</name>
    <dbReference type="NCBI Taxonomy" id="120398"/>
    <lineage>
        <taxon>Eukaryota</taxon>
        <taxon>Sar</taxon>
        <taxon>Stramenopiles</taxon>
        <taxon>Oomycota</taxon>
        <taxon>Saprolegniomycetes</taxon>
        <taxon>Saprolegniales</taxon>
        <taxon>Verrucalvaceae</taxon>
        <taxon>Aphanomyces</taxon>
    </lineage>
</organism>
<dbReference type="EMBL" id="VJMH01006931">
    <property type="protein sequence ID" value="KAF0687348.1"/>
    <property type="molecule type" value="Genomic_DNA"/>
</dbReference>
<dbReference type="AlphaFoldDB" id="A0A485LG55"/>
<proteinExistence type="predicted"/>